<name>A0A8K0WRH0_9HYPO</name>
<keyword evidence="3" id="KW-1185">Reference proteome</keyword>
<feature type="chain" id="PRO_5035436587" evidence="1">
    <location>
        <begin position="19"/>
        <end position="142"/>
    </location>
</feature>
<accession>A0A8K0WRH0</accession>
<keyword evidence="1" id="KW-0732">Signal</keyword>
<evidence type="ECO:0000313" key="3">
    <source>
        <dbReference type="Proteomes" id="UP000813444"/>
    </source>
</evidence>
<dbReference type="OrthoDB" id="4906367at2759"/>
<evidence type="ECO:0000313" key="2">
    <source>
        <dbReference type="EMBL" id="KAH7320133.1"/>
    </source>
</evidence>
<sequence length="142" mass="14235">MRSAHVLTLAGAIAAAHATTVHVVPQPLAVDPIVTSKANASLDILQDTIISSSDSVAASGWSISAACRDLALICESKAGAEIVVSSTSCSCLLNPNNKSNAAATNESSSGPAEVTAAGAIPQQVQSSMAGLLGFFIMCLVIL</sequence>
<gene>
    <name evidence="2" type="ORF">B0I35DRAFT_408845</name>
</gene>
<evidence type="ECO:0000256" key="1">
    <source>
        <dbReference type="SAM" id="SignalP"/>
    </source>
</evidence>
<reference evidence="2" key="1">
    <citation type="journal article" date="2021" name="Nat. Commun.">
        <title>Genetic determinants of endophytism in the Arabidopsis root mycobiome.</title>
        <authorList>
            <person name="Mesny F."/>
            <person name="Miyauchi S."/>
            <person name="Thiergart T."/>
            <person name="Pickel B."/>
            <person name="Atanasova L."/>
            <person name="Karlsson M."/>
            <person name="Huettel B."/>
            <person name="Barry K.W."/>
            <person name="Haridas S."/>
            <person name="Chen C."/>
            <person name="Bauer D."/>
            <person name="Andreopoulos W."/>
            <person name="Pangilinan J."/>
            <person name="LaButti K."/>
            <person name="Riley R."/>
            <person name="Lipzen A."/>
            <person name="Clum A."/>
            <person name="Drula E."/>
            <person name="Henrissat B."/>
            <person name="Kohler A."/>
            <person name="Grigoriev I.V."/>
            <person name="Martin F.M."/>
            <person name="Hacquard S."/>
        </authorList>
    </citation>
    <scope>NUCLEOTIDE SEQUENCE</scope>
    <source>
        <strain evidence="2">MPI-CAGE-CH-0235</strain>
    </source>
</reference>
<dbReference type="AlphaFoldDB" id="A0A8K0WRH0"/>
<feature type="signal peptide" evidence="1">
    <location>
        <begin position="1"/>
        <end position="18"/>
    </location>
</feature>
<dbReference type="Proteomes" id="UP000813444">
    <property type="component" value="Unassembled WGS sequence"/>
</dbReference>
<proteinExistence type="predicted"/>
<comment type="caution">
    <text evidence="2">The sequence shown here is derived from an EMBL/GenBank/DDBJ whole genome shotgun (WGS) entry which is preliminary data.</text>
</comment>
<dbReference type="EMBL" id="JAGPNK010000006">
    <property type="protein sequence ID" value="KAH7320133.1"/>
    <property type="molecule type" value="Genomic_DNA"/>
</dbReference>
<protein>
    <submittedName>
        <fullName evidence="2">Uncharacterized protein</fullName>
    </submittedName>
</protein>
<organism evidence="2 3">
    <name type="scientific">Stachybotrys elegans</name>
    <dbReference type="NCBI Taxonomy" id="80388"/>
    <lineage>
        <taxon>Eukaryota</taxon>
        <taxon>Fungi</taxon>
        <taxon>Dikarya</taxon>
        <taxon>Ascomycota</taxon>
        <taxon>Pezizomycotina</taxon>
        <taxon>Sordariomycetes</taxon>
        <taxon>Hypocreomycetidae</taxon>
        <taxon>Hypocreales</taxon>
        <taxon>Stachybotryaceae</taxon>
        <taxon>Stachybotrys</taxon>
    </lineage>
</organism>